<dbReference type="Pfam" id="PF20095">
    <property type="entry name" value="DUF6485"/>
    <property type="match status" value="1"/>
</dbReference>
<name>A0A0F9DKW2_9ZZZZ</name>
<dbReference type="EMBL" id="LAZR01028522">
    <property type="protein sequence ID" value="KKL62338.1"/>
    <property type="molecule type" value="Genomic_DNA"/>
</dbReference>
<evidence type="ECO:0000313" key="1">
    <source>
        <dbReference type="EMBL" id="KKL62338.1"/>
    </source>
</evidence>
<proteinExistence type="predicted"/>
<comment type="caution">
    <text evidence="1">The sequence shown here is derived from an EMBL/GenBank/DDBJ whole genome shotgun (WGS) entry which is preliminary data.</text>
</comment>
<sequence length="68" mass="8168">MRECSIEQNKKRCNCSYEPCSRKGICCECISYHWEMGELPACFFPDDVERTYDRSVGRFIRTYQERGR</sequence>
<accession>A0A0F9DKW2</accession>
<protein>
    <recommendedName>
        <fullName evidence="2">Cytosolic protein</fullName>
    </recommendedName>
</protein>
<dbReference type="AlphaFoldDB" id="A0A0F9DKW2"/>
<organism evidence="1">
    <name type="scientific">marine sediment metagenome</name>
    <dbReference type="NCBI Taxonomy" id="412755"/>
    <lineage>
        <taxon>unclassified sequences</taxon>
        <taxon>metagenomes</taxon>
        <taxon>ecological metagenomes</taxon>
    </lineage>
</organism>
<gene>
    <name evidence="1" type="ORF">LCGC14_2186200</name>
</gene>
<reference evidence="1" key="1">
    <citation type="journal article" date="2015" name="Nature">
        <title>Complex archaea that bridge the gap between prokaryotes and eukaryotes.</title>
        <authorList>
            <person name="Spang A."/>
            <person name="Saw J.H."/>
            <person name="Jorgensen S.L."/>
            <person name="Zaremba-Niedzwiedzka K."/>
            <person name="Martijn J."/>
            <person name="Lind A.E."/>
            <person name="van Eijk R."/>
            <person name="Schleper C."/>
            <person name="Guy L."/>
            <person name="Ettema T.J."/>
        </authorList>
    </citation>
    <scope>NUCLEOTIDE SEQUENCE</scope>
</reference>
<evidence type="ECO:0008006" key="2">
    <source>
        <dbReference type="Google" id="ProtNLM"/>
    </source>
</evidence>